<feature type="region of interest" description="Disordered" evidence="1">
    <location>
        <begin position="853"/>
        <end position="878"/>
    </location>
</feature>
<dbReference type="InterPro" id="IPR016024">
    <property type="entry name" value="ARM-type_fold"/>
</dbReference>
<accession>A0A507C4V9</accession>
<feature type="region of interest" description="Disordered" evidence="1">
    <location>
        <begin position="740"/>
        <end position="824"/>
    </location>
</feature>
<feature type="compositionally biased region" description="Basic and acidic residues" evidence="1">
    <location>
        <begin position="404"/>
        <end position="417"/>
    </location>
</feature>
<evidence type="ECO:0000259" key="3">
    <source>
        <dbReference type="Pfam" id="PF21039"/>
    </source>
</evidence>
<evidence type="ECO:0000313" key="4">
    <source>
        <dbReference type="EMBL" id="TPX32465.1"/>
    </source>
</evidence>
<feature type="compositionally biased region" description="Low complexity" evidence="1">
    <location>
        <begin position="1057"/>
        <end position="1072"/>
    </location>
</feature>
<dbReference type="InterPro" id="IPR052607">
    <property type="entry name" value="CEP104-like"/>
</dbReference>
<dbReference type="AlphaFoldDB" id="A0A507C4V9"/>
<evidence type="ECO:0008006" key="6">
    <source>
        <dbReference type="Google" id="ProtNLM"/>
    </source>
</evidence>
<sequence length="1080" mass="119501">MQVLPFDVVACSSYEDQYPPHQLLVTHQNSVNAGWATQRFSHFPQVLVIKLSANCRIRKLQLLVHHYKIPTKMEIHVAKTSSLGQKPSANLLLNGDTDEDDGFEDSYLSNGHRQRSTRKVEFVRLGYVVLNDNAKMGYRARELKSIYLDVEGDYVKILLHKPYVNQLNLYNQVALIAVNVLGQIRDSAYYAQSIPTAHALFGEEGLDPPQSNAMGALWGLVHKTATDQKVGLSDDLAFRMARDKETMELVEAIQLAKHQAVLDEDFLLAKSLKHARDAATLTGEDIALLEKDLQDAISAEDYEQAQSIRNEVESHLQDLRSKLDVLGLEWTADGDVIRKRAHLVKNIEESLPEPPPPVLIPDEQSPPIRSLTEQRRMSQFMGSEPALSPKSKSIDAGPVHVPSKHKELEKEKEREPETAPEDEETRPEYQKPPTSTEQLARTPPPGSPTSPQAHRMEAKAPAAVKSPKATTMSRASSGSEMPKSKSKQADDGLTDDQSRDWESCIQVFGQPSIAKFLSKESGSREQGLKDMARHIAQIAPIGGKSGSTVSESVVRAGYQVSTKAFTYTSEKCLCLALDFERAVQRLSASANLSASTVSGHLEEITPVILALVAHSNTRVKQAAVDVIVELGSSSPSLVLPILTQPFPTKKPPLPKVAIGRLEVISRLLDEYGLDNRGSLNAESVMALAGPLLQSSAHEVREASVVVTAKIAVKGSRGVIDPYLKPLRPQQVQNVEDAITKANGHDVKPKAKNARQPVVPKSSDEPQPTKAQAAKIQKLQSQLQELRKLTSERTDVGDHASPKSKGMTSDDEEEPHEEATKKRFFGLNFGRKSQASIDPHRAEGEVDDAVATAAAKKGSKPNKAFKTPDAAPMQKNSEVHNNNDWNFDRRCIFCDEQNDSFTVFGQVVFDGDQNRVLILLQIIQEENLDSHYLKDCKMLTICVLCKKTVEISTLSEHMFSECDLKKTVKKCPRCHEAVLEKEYLSHVAKRECRAHSKDREIARCPLCHEDIPASDSGWRDHLLKEGCRGSTRDSDRRKSRSKEPSQQPPSPEREPNKKSAVVKKTATGAAAKRSGSHERTK</sequence>
<feature type="region of interest" description="Disordered" evidence="1">
    <location>
        <begin position="1026"/>
        <end position="1080"/>
    </location>
</feature>
<proteinExistence type="predicted"/>
<evidence type="ECO:0000256" key="1">
    <source>
        <dbReference type="SAM" id="MobiDB-lite"/>
    </source>
</evidence>
<dbReference type="RefSeq" id="XP_031023673.1">
    <property type="nucleotide sequence ID" value="XM_031170417.1"/>
</dbReference>
<dbReference type="SUPFAM" id="SSF48371">
    <property type="entry name" value="ARM repeat"/>
    <property type="match status" value="1"/>
</dbReference>
<organism evidence="4 5">
    <name type="scientific">Synchytrium microbalum</name>
    <dbReference type="NCBI Taxonomy" id="1806994"/>
    <lineage>
        <taxon>Eukaryota</taxon>
        <taxon>Fungi</taxon>
        <taxon>Fungi incertae sedis</taxon>
        <taxon>Chytridiomycota</taxon>
        <taxon>Chytridiomycota incertae sedis</taxon>
        <taxon>Chytridiomycetes</taxon>
        <taxon>Synchytriales</taxon>
        <taxon>Synchytriaceae</taxon>
        <taxon>Synchytrium</taxon>
    </lineage>
</organism>
<dbReference type="InterPro" id="IPR048738">
    <property type="entry name" value="CEP104_Znf"/>
</dbReference>
<dbReference type="Pfam" id="PF21040">
    <property type="entry name" value="CEP104-like_TOG"/>
    <property type="match status" value="1"/>
</dbReference>
<dbReference type="Pfam" id="PF21038">
    <property type="entry name" value="CEP104_N"/>
    <property type="match status" value="1"/>
</dbReference>
<dbReference type="PANTHER" id="PTHR13371">
    <property type="entry name" value="GLYCINE-, GLUTAMATE-, THIENYLCYCLOHEXYLPIPERIDINE-BINDING PROTEIN"/>
    <property type="match status" value="1"/>
</dbReference>
<feature type="region of interest" description="Disordered" evidence="1">
    <location>
        <begin position="348"/>
        <end position="367"/>
    </location>
</feature>
<protein>
    <recommendedName>
        <fullName evidence="6">UVR domain-containing protein</fullName>
    </recommendedName>
</protein>
<dbReference type="OrthoDB" id="66599at2759"/>
<evidence type="ECO:0000259" key="2">
    <source>
        <dbReference type="Pfam" id="PF21038"/>
    </source>
</evidence>
<dbReference type="PANTHER" id="PTHR13371:SF0">
    <property type="entry name" value="CENTROSOMAL PROTEIN OF 104 KDA"/>
    <property type="match status" value="1"/>
</dbReference>
<dbReference type="InterPro" id="IPR048739">
    <property type="entry name" value="CEP104_N"/>
</dbReference>
<name>A0A507C4V9_9FUNG</name>
<feature type="domain" description="Centrosomal protein CEP104 Zn finger" evidence="3">
    <location>
        <begin position="922"/>
        <end position="1022"/>
    </location>
</feature>
<dbReference type="Pfam" id="PF21039">
    <property type="entry name" value="CEP104_ZnF"/>
    <property type="match status" value="1"/>
</dbReference>
<feature type="compositionally biased region" description="Basic and acidic residues" evidence="1">
    <location>
        <begin position="1026"/>
        <end position="1035"/>
    </location>
</feature>
<feature type="compositionally biased region" description="Basic and acidic residues" evidence="1">
    <location>
        <begin position="784"/>
        <end position="800"/>
    </location>
</feature>
<dbReference type="Proteomes" id="UP000319731">
    <property type="component" value="Unassembled WGS sequence"/>
</dbReference>
<comment type="caution">
    <text evidence="4">The sequence shown here is derived from an EMBL/GenBank/DDBJ whole genome shotgun (WGS) entry which is preliminary data.</text>
</comment>
<keyword evidence="5" id="KW-1185">Reference proteome</keyword>
<feature type="domain" description="Centrosomal protein CEP104 N-terminal" evidence="2">
    <location>
        <begin position="34"/>
        <end position="182"/>
    </location>
</feature>
<dbReference type="GeneID" id="42005714"/>
<reference evidence="4 5" key="1">
    <citation type="journal article" date="2019" name="Sci. Rep.">
        <title>Comparative genomics of chytrid fungi reveal insights into the obligate biotrophic and pathogenic lifestyle of Synchytrium endobioticum.</title>
        <authorList>
            <person name="van de Vossenberg B.T.L.H."/>
            <person name="Warris S."/>
            <person name="Nguyen H.D.T."/>
            <person name="van Gent-Pelzer M.P.E."/>
            <person name="Joly D.L."/>
            <person name="van de Geest H.C."/>
            <person name="Bonants P.J.M."/>
            <person name="Smith D.S."/>
            <person name="Levesque C.A."/>
            <person name="van der Lee T.A.J."/>
        </authorList>
    </citation>
    <scope>NUCLEOTIDE SEQUENCE [LARGE SCALE GENOMIC DNA]</scope>
    <source>
        <strain evidence="4 5">JEL517</strain>
    </source>
</reference>
<gene>
    <name evidence="4" type="ORF">SmJEL517_g04489</name>
</gene>
<dbReference type="GO" id="GO:0005929">
    <property type="term" value="C:cilium"/>
    <property type="evidence" value="ECO:0007669"/>
    <property type="project" value="TreeGrafter"/>
</dbReference>
<feature type="compositionally biased region" description="Polar residues" evidence="1">
    <location>
        <begin position="470"/>
        <end position="479"/>
    </location>
</feature>
<feature type="region of interest" description="Disordered" evidence="1">
    <location>
        <begin position="375"/>
        <end position="497"/>
    </location>
</feature>
<dbReference type="InterPro" id="IPR011989">
    <property type="entry name" value="ARM-like"/>
</dbReference>
<feature type="compositionally biased region" description="Low complexity" evidence="1">
    <location>
        <begin position="459"/>
        <end position="469"/>
    </location>
</feature>
<evidence type="ECO:0000313" key="5">
    <source>
        <dbReference type="Proteomes" id="UP000319731"/>
    </source>
</evidence>
<dbReference type="InterPro" id="IPR008979">
    <property type="entry name" value="Galactose-bd-like_sf"/>
</dbReference>
<dbReference type="Gene3D" id="1.25.10.10">
    <property type="entry name" value="Leucine-rich Repeat Variant"/>
    <property type="match status" value="1"/>
</dbReference>
<dbReference type="SUPFAM" id="SSF49785">
    <property type="entry name" value="Galactose-binding domain-like"/>
    <property type="match status" value="1"/>
</dbReference>
<dbReference type="EMBL" id="QEAO01000030">
    <property type="protein sequence ID" value="TPX32465.1"/>
    <property type="molecule type" value="Genomic_DNA"/>
</dbReference>